<feature type="compositionally biased region" description="Acidic residues" evidence="1">
    <location>
        <begin position="65"/>
        <end position="90"/>
    </location>
</feature>
<feature type="compositionally biased region" description="Polar residues" evidence="1">
    <location>
        <begin position="742"/>
        <end position="761"/>
    </location>
</feature>
<feature type="compositionally biased region" description="Low complexity" evidence="1">
    <location>
        <begin position="457"/>
        <end position="468"/>
    </location>
</feature>
<feature type="region of interest" description="Disordered" evidence="1">
    <location>
        <begin position="711"/>
        <end position="772"/>
    </location>
</feature>
<evidence type="ECO:0000313" key="2">
    <source>
        <dbReference type="EMBL" id="KAH7139338.1"/>
    </source>
</evidence>
<dbReference type="PANTHER" id="PTHR35711:SF1">
    <property type="entry name" value="ECTODERMAL, ISOFORM F"/>
    <property type="match status" value="1"/>
</dbReference>
<name>A0A9P9IXI1_9PLEO</name>
<feature type="compositionally biased region" description="Acidic residues" evidence="1">
    <location>
        <begin position="113"/>
        <end position="123"/>
    </location>
</feature>
<feature type="compositionally biased region" description="Acidic residues" evidence="1">
    <location>
        <begin position="632"/>
        <end position="643"/>
    </location>
</feature>
<protein>
    <submittedName>
        <fullName evidence="2">Uncharacterized protein</fullName>
    </submittedName>
</protein>
<organism evidence="2 3">
    <name type="scientific">Dendryphion nanum</name>
    <dbReference type="NCBI Taxonomy" id="256645"/>
    <lineage>
        <taxon>Eukaryota</taxon>
        <taxon>Fungi</taxon>
        <taxon>Dikarya</taxon>
        <taxon>Ascomycota</taxon>
        <taxon>Pezizomycotina</taxon>
        <taxon>Dothideomycetes</taxon>
        <taxon>Pleosporomycetidae</taxon>
        <taxon>Pleosporales</taxon>
        <taxon>Torulaceae</taxon>
        <taxon>Dendryphion</taxon>
    </lineage>
</organism>
<feature type="compositionally biased region" description="Basic residues" evidence="1">
    <location>
        <begin position="730"/>
        <end position="741"/>
    </location>
</feature>
<feature type="region of interest" description="Disordered" evidence="1">
    <location>
        <begin position="301"/>
        <end position="481"/>
    </location>
</feature>
<dbReference type="OrthoDB" id="5399183at2759"/>
<keyword evidence="3" id="KW-1185">Reference proteome</keyword>
<accession>A0A9P9IXI1</accession>
<feature type="compositionally biased region" description="Basic and acidic residues" evidence="1">
    <location>
        <begin position="35"/>
        <end position="45"/>
    </location>
</feature>
<feature type="region of interest" description="Disordered" evidence="1">
    <location>
        <begin position="1"/>
        <end position="223"/>
    </location>
</feature>
<proteinExistence type="predicted"/>
<comment type="caution">
    <text evidence="2">The sequence shown here is derived from an EMBL/GenBank/DDBJ whole genome shotgun (WGS) entry which is preliminary data.</text>
</comment>
<sequence length="772" mass="85109">MAHQTSSRPTFADMGGMHLQNHKVLHDTPSNVRYSDQRSPSDDTMHGSAQHSGGRGSGHSTSEEATNEDDDEDSSGNKEDDQEDDEEDAEALAPSHGLGKGKGLRPAIRIESAGEDESQDDDETTSREAGLKTSKHPVNQLLMGDKKRTYSNLSSTSLLFGDDDGPPTFPRPKMARRLSYNDDKGILTYHQNADDNAIETSDDEDKAIEDEYEDDEDDEDEDYSGVMNVIDDETDVENMEQEEEQFIVHDEQQHGIDLFSASLDFGRRDSIGSLGSEDILGFDMGGLMAYPEFDFMPPDPGFGHFFETEQAPPSPEPLAKRKFSDSSTKRVRFDDEVQVSDSSSSSSDELDSATFPDLFMEQDKLPPSIYQQLVEEDNDSDHADYTSDGSNHSYWDYGQDESRHLTNMNTEDYDGSSDPGSSGYETDMGDTTDEYDSDICDNGPPNPQTPRQRTVLRRPASAPSSRAPSPTPFRRGNVIPPPRGVFVHDDSRLAIAVTDSVTKKMTFYRPRASFSTRRATLGAYSSTSSTANNSPRTSAVQMNASDSEISNERFSNAWMGSDIMFAGLLGGTHIANGMIMGQNIGPPEAFYPFVNIENGHVISDEDEYDYDDEDFESDINLADFMDFGAESDETDVEADEETEVPATPATSVAAIYGSTPAQPTPMSDVPIHRQSDAMLEHFDRAGVTAFRNNQNRYHELARLPYDPSLRASVSKPVRSGRSAETLMSPLRKRSSSLKKPRNSTFAGVTKATSRLQSSVLDSQRGPLMGTFS</sequence>
<feature type="region of interest" description="Disordered" evidence="1">
    <location>
        <begin position="632"/>
        <end position="651"/>
    </location>
</feature>
<dbReference type="PANTHER" id="PTHR35711">
    <property type="entry name" value="EXPRESSED PROTEIN"/>
    <property type="match status" value="1"/>
</dbReference>
<feature type="compositionally biased region" description="Acidic residues" evidence="1">
    <location>
        <begin position="427"/>
        <end position="439"/>
    </location>
</feature>
<dbReference type="EMBL" id="JAGMWT010000001">
    <property type="protein sequence ID" value="KAH7139338.1"/>
    <property type="molecule type" value="Genomic_DNA"/>
</dbReference>
<feature type="compositionally biased region" description="Basic and acidic residues" evidence="1">
    <location>
        <begin position="318"/>
        <end position="335"/>
    </location>
</feature>
<evidence type="ECO:0000313" key="3">
    <source>
        <dbReference type="Proteomes" id="UP000700596"/>
    </source>
</evidence>
<evidence type="ECO:0000256" key="1">
    <source>
        <dbReference type="SAM" id="MobiDB-lite"/>
    </source>
</evidence>
<feature type="compositionally biased region" description="Acidic residues" evidence="1">
    <location>
        <begin position="196"/>
        <end position="223"/>
    </location>
</feature>
<dbReference type="AlphaFoldDB" id="A0A9P9IXI1"/>
<gene>
    <name evidence="2" type="ORF">B0J11DRAFT_421357</name>
</gene>
<dbReference type="Proteomes" id="UP000700596">
    <property type="component" value="Unassembled WGS sequence"/>
</dbReference>
<reference evidence="2" key="1">
    <citation type="journal article" date="2021" name="Nat. Commun.">
        <title>Genetic determinants of endophytism in the Arabidopsis root mycobiome.</title>
        <authorList>
            <person name="Mesny F."/>
            <person name="Miyauchi S."/>
            <person name="Thiergart T."/>
            <person name="Pickel B."/>
            <person name="Atanasova L."/>
            <person name="Karlsson M."/>
            <person name="Huettel B."/>
            <person name="Barry K.W."/>
            <person name="Haridas S."/>
            <person name="Chen C."/>
            <person name="Bauer D."/>
            <person name="Andreopoulos W."/>
            <person name="Pangilinan J."/>
            <person name="LaButti K."/>
            <person name="Riley R."/>
            <person name="Lipzen A."/>
            <person name="Clum A."/>
            <person name="Drula E."/>
            <person name="Henrissat B."/>
            <person name="Kohler A."/>
            <person name="Grigoriev I.V."/>
            <person name="Martin F.M."/>
            <person name="Hacquard S."/>
        </authorList>
    </citation>
    <scope>NUCLEOTIDE SEQUENCE</scope>
    <source>
        <strain evidence="2">MPI-CAGE-CH-0243</strain>
    </source>
</reference>